<comment type="caution">
    <text evidence="8">The sequence shown here is derived from an EMBL/GenBank/DDBJ whole genome shotgun (WGS) entry which is preliminary data.</text>
</comment>
<feature type="domain" description="Histidine kinase" evidence="7">
    <location>
        <begin position="591"/>
        <end position="678"/>
    </location>
</feature>
<dbReference type="Pfam" id="PF02518">
    <property type="entry name" value="HATPase_c"/>
    <property type="match status" value="1"/>
</dbReference>
<proteinExistence type="predicted"/>
<evidence type="ECO:0000259" key="7">
    <source>
        <dbReference type="PROSITE" id="PS50109"/>
    </source>
</evidence>
<keyword evidence="9" id="KW-1185">Reference proteome</keyword>
<dbReference type="SMART" id="SM00028">
    <property type="entry name" value="TPR"/>
    <property type="match status" value="3"/>
</dbReference>
<evidence type="ECO:0000313" key="8">
    <source>
        <dbReference type="EMBL" id="TDY13874.1"/>
    </source>
</evidence>
<keyword evidence="5" id="KW-0902">Two-component regulatory system</keyword>
<dbReference type="EMBL" id="SOQZ01000001">
    <property type="protein sequence ID" value="TDY13874.1"/>
    <property type="molecule type" value="Genomic_DNA"/>
</dbReference>
<organism evidence="8 9">
    <name type="scientific">Meridianimaribacter flavus</name>
    <dbReference type="NCBI Taxonomy" id="571115"/>
    <lineage>
        <taxon>Bacteria</taxon>
        <taxon>Pseudomonadati</taxon>
        <taxon>Bacteroidota</taxon>
        <taxon>Flavobacteriia</taxon>
        <taxon>Flavobacteriales</taxon>
        <taxon>Flavobacteriaceae</taxon>
        <taxon>Meridianimaribacter</taxon>
    </lineage>
</organism>
<dbReference type="Gene3D" id="1.25.40.10">
    <property type="entry name" value="Tetratricopeptide repeat domain"/>
    <property type="match status" value="2"/>
</dbReference>
<dbReference type="GO" id="GO:0016301">
    <property type="term" value="F:kinase activity"/>
    <property type="evidence" value="ECO:0007669"/>
    <property type="project" value="UniProtKB-KW"/>
</dbReference>
<dbReference type="SMART" id="SM00387">
    <property type="entry name" value="HATPase_c"/>
    <property type="match status" value="1"/>
</dbReference>
<dbReference type="InterPro" id="IPR050482">
    <property type="entry name" value="Sensor_HK_TwoCompSys"/>
</dbReference>
<feature type="transmembrane region" description="Helical" evidence="6">
    <location>
        <begin position="422"/>
        <end position="442"/>
    </location>
</feature>
<dbReference type="PROSITE" id="PS50109">
    <property type="entry name" value="HIS_KIN"/>
    <property type="match status" value="1"/>
</dbReference>
<keyword evidence="6" id="KW-0812">Transmembrane</keyword>
<dbReference type="EC" id="2.7.13.3" evidence="2"/>
<evidence type="ECO:0000256" key="5">
    <source>
        <dbReference type="ARBA" id="ARBA00023012"/>
    </source>
</evidence>
<dbReference type="InterPro" id="IPR005467">
    <property type="entry name" value="His_kinase_dom"/>
</dbReference>
<evidence type="ECO:0000256" key="2">
    <source>
        <dbReference type="ARBA" id="ARBA00012438"/>
    </source>
</evidence>
<dbReference type="SUPFAM" id="SSF81901">
    <property type="entry name" value="HCP-like"/>
    <property type="match status" value="1"/>
</dbReference>
<dbReference type="InterPro" id="IPR011990">
    <property type="entry name" value="TPR-like_helical_dom_sf"/>
</dbReference>
<dbReference type="SUPFAM" id="SSF48452">
    <property type="entry name" value="TPR-like"/>
    <property type="match status" value="1"/>
</dbReference>
<dbReference type="InterPro" id="IPR036890">
    <property type="entry name" value="HATPase_C_sf"/>
</dbReference>
<dbReference type="SUPFAM" id="SSF55874">
    <property type="entry name" value="ATPase domain of HSP90 chaperone/DNA topoisomerase II/histidine kinase"/>
    <property type="match status" value="1"/>
</dbReference>
<dbReference type="InterPro" id="IPR019734">
    <property type="entry name" value="TPR_rpt"/>
</dbReference>
<keyword evidence="3" id="KW-0808">Transferase</keyword>
<sequence>MLRYLSLLIFLFFNTKAVFSQNEKSVKGLDSIQKLRSLSSDAEFSLEERLAFALSAVELSSKTKIDSVLINSNRTLSSVYLNRGEYEKYRKLNHNNLKLAKKINDSLVIGIASLNLGWYHHFNMVQNDSAYYYYSRAAKTFDEIGELDRQVTTLVNLADIQDTERDYIGAEANSIKAIKILERLPETENYLSTKWILYNLLGVINLKLELYNASLEYHNMAYDIGKKMEFGFIDQMLSLNNMAFVYRKLGNHAKALELYNTVLENKEVYNEEDPTFYPLVLENLAFTKYEAKHSDIDNIEQMLKTAYKISDSLEDPITKLAVSIDLAKFYYGQKNKDSSLVYAKQAYDIGGETNSNQIWLESMQLLSKINDGEAGKAYLNQYIKLSDSLLLNERKNRNKFARIEFETDKLEEENKRISRERLWLTILSIGLLFTALLIYIIITQRARNKELKFKQDQQQANEEIYNLMLSQQDKVDEARASEKKRISEELHDGILGRLFGTRLSLDSLNFSEGKDAIKSRANYISELKTIEEDIRKVSHDLNTDFVSGSGFMDIISELIEKQTKAYQLQYDFKYTDDINWEFVPNKTKINIYRIIQETLQNIYKHAEANEVKISIELKNNVILLAIIDDGKGFEINKSKKGIGLKNINSRVNELEGSVKFYSEINKGTSVLIDIPYKS</sequence>
<protein>
    <recommendedName>
        <fullName evidence="2">histidine kinase</fullName>
        <ecNumber evidence="2">2.7.13.3</ecNumber>
    </recommendedName>
</protein>
<comment type="catalytic activity">
    <reaction evidence="1">
        <text>ATP + protein L-histidine = ADP + protein N-phospho-L-histidine.</text>
        <dbReference type="EC" id="2.7.13.3"/>
    </reaction>
</comment>
<dbReference type="PANTHER" id="PTHR24421:SF10">
    <property type="entry name" value="NITRATE_NITRITE SENSOR PROTEIN NARQ"/>
    <property type="match status" value="1"/>
</dbReference>
<keyword evidence="4 8" id="KW-0418">Kinase</keyword>
<evidence type="ECO:0000313" key="9">
    <source>
        <dbReference type="Proteomes" id="UP000294930"/>
    </source>
</evidence>
<keyword evidence="6" id="KW-0472">Membrane</keyword>
<gene>
    <name evidence="8" type="ORF">A8975_0471</name>
</gene>
<reference evidence="8 9" key="1">
    <citation type="submission" date="2019-03" db="EMBL/GenBank/DDBJ databases">
        <title>Genomic Encyclopedia of Type Strains, Phase III (KMG-III): the genomes of soil and plant-associated and newly described type strains.</title>
        <authorList>
            <person name="Whitman W."/>
        </authorList>
    </citation>
    <scope>NUCLEOTIDE SEQUENCE [LARGE SCALE GENOMIC DNA]</scope>
    <source>
        <strain evidence="8 9">CGMCC 1.10957</strain>
    </source>
</reference>
<evidence type="ECO:0000256" key="4">
    <source>
        <dbReference type="ARBA" id="ARBA00022777"/>
    </source>
</evidence>
<evidence type="ECO:0000256" key="3">
    <source>
        <dbReference type="ARBA" id="ARBA00022679"/>
    </source>
</evidence>
<dbReference type="Proteomes" id="UP000294930">
    <property type="component" value="Unassembled WGS sequence"/>
</dbReference>
<name>A0ABY2GA51_9FLAO</name>
<dbReference type="CDD" id="cd16917">
    <property type="entry name" value="HATPase_UhpB-NarQ-NarX-like"/>
    <property type="match status" value="1"/>
</dbReference>
<dbReference type="RefSeq" id="WP_134198529.1">
    <property type="nucleotide sequence ID" value="NZ_SOQZ01000001.1"/>
</dbReference>
<dbReference type="Gene3D" id="3.30.565.10">
    <property type="entry name" value="Histidine kinase-like ATPase, C-terminal domain"/>
    <property type="match status" value="1"/>
</dbReference>
<accession>A0ABY2GA51</accession>
<dbReference type="Gene3D" id="1.20.5.1930">
    <property type="match status" value="1"/>
</dbReference>
<evidence type="ECO:0000256" key="6">
    <source>
        <dbReference type="SAM" id="Phobius"/>
    </source>
</evidence>
<dbReference type="PANTHER" id="PTHR24421">
    <property type="entry name" value="NITRATE/NITRITE SENSOR PROTEIN NARX-RELATED"/>
    <property type="match status" value="1"/>
</dbReference>
<keyword evidence="6" id="KW-1133">Transmembrane helix</keyword>
<evidence type="ECO:0000256" key="1">
    <source>
        <dbReference type="ARBA" id="ARBA00000085"/>
    </source>
</evidence>
<dbReference type="InterPro" id="IPR003594">
    <property type="entry name" value="HATPase_dom"/>
</dbReference>